<dbReference type="Gene3D" id="3.40.50.2300">
    <property type="match status" value="2"/>
</dbReference>
<evidence type="ECO:0000259" key="2">
    <source>
        <dbReference type="Pfam" id="PF13458"/>
    </source>
</evidence>
<dbReference type="InterPro" id="IPR028081">
    <property type="entry name" value="Leu-bd"/>
</dbReference>
<dbReference type="PANTHER" id="PTHR30483">
    <property type="entry name" value="LEUCINE-SPECIFIC-BINDING PROTEIN"/>
    <property type="match status" value="1"/>
</dbReference>
<dbReference type="RefSeq" id="WP_248650459.1">
    <property type="nucleotide sequence ID" value="NZ_CP096659.1"/>
</dbReference>
<gene>
    <name evidence="3" type="ORF">M0R89_18010</name>
</gene>
<protein>
    <submittedName>
        <fullName evidence="3">ABC transporter substrate-binding protein</fullName>
    </submittedName>
</protein>
<proteinExistence type="predicted"/>
<dbReference type="AlphaFoldDB" id="A0A8U0HUI6"/>
<organism evidence="3 4">
    <name type="scientific">Halorussus limi</name>
    <dbReference type="NCBI Taxonomy" id="2938695"/>
    <lineage>
        <taxon>Archaea</taxon>
        <taxon>Methanobacteriati</taxon>
        <taxon>Methanobacteriota</taxon>
        <taxon>Stenosarchaea group</taxon>
        <taxon>Halobacteria</taxon>
        <taxon>Halobacteriales</taxon>
        <taxon>Haladaptataceae</taxon>
        <taxon>Halorussus</taxon>
    </lineage>
</organism>
<dbReference type="PANTHER" id="PTHR30483:SF6">
    <property type="entry name" value="PERIPLASMIC BINDING PROTEIN OF ABC TRANSPORTER FOR NATURAL AMINO ACIDS"/>
    <property type="match status" value="1"/>
</dbReference>
<dbReference type="InterPro" id="IPR051010">
    <property type="entry name" value="BCAA_transport"/>
</dbReference>
<dbReference type="EMBL" id="CP096659">
    <property type="protein sequence ID" value="UPV74413.1"/>
    <property type="molecule type" value="Genomic_DNA"/>
</dbReference>
<dbReference type="SUPFAM" id="SSF53822">
    <property type="entry name" value="Periplasmic binding protein-like I"/>
    <property type="match status" value="1"/>
</dbReference>
<dbReference type="PRINTS" id="PR01176">
    <property type="entry name" value="GABABRECEPTR"/>
</dbReference>
<dbReference type="Proteomes" id="UP000830729">
    <property type="component" value="Chromosome"/>
</dbReference>
<dbReference type="Pfam" id="PF13458">
    <property type="entry name" value="Peripla_BP_6"/>
    <property type="match status" value="1"/>
</dbReference>
<sequence length="426" mass="44719">MTGMEKSRRAYLKTTGAVAGAGLTGLSGCIGSISGGGSGGGGGEPIQMGSILPITGSLSPYGQGMQDAVNLAKKHINDAGGPLGRTVKVTNKDSETKPSKASQKYKSLVNEQGIVGFVGAASSGVSVPLAKNVASDGVMQVSHASTTPALSGIGYNDDESVKYFGRTAPNDGQQGLVMGRIMNEDQYIGADKAAFLYVNNSYGKGLADKAKAAFDGETVGMVPYDKKSTDYTSTLDKLFENDPDAIGFVGYPGNGKTILKQWDNGGYGGEWVLSEGLNDKGFFQSLKSITDGMYLASPSPESAKKSASAFEEGMGDQAGTLFAPHAYDGLFLQALAIHKAGEATGKAIAENIRSVSREGTKVYAGQFQKAKDLLDDGEDINYQGASSPVDMNKSLEPLNRFAIMQVKQGKREQLTSIKRSWFEGKL</sequence>
<evidence type="ECO:0000256" key="1">
    <source>
        <dbReference type="ARBA" id="ARBA00022729"/>
    </source>
</evidence>
<dbReference type="CDD" id="cd06346">
    <property type="entry name" value="PBP1_ABC_ligand_binding-like"/>
    <property type="match status" value="1"/>
</dbReference>
<accession>A0A8U0HUI6</accession>
<reference evidence="3 4" key="1">
    <citation type="submission" date="2022-04" db="EMBL/GenBank/DDBJ databases">
        <title>Diverse halophilic archaea isolated from saline environments.</title>
        <authorList>
            <person name="Cui H.-L."/>
        </authorList>
    </citation>
    <scope>NUCLEOTIDE SEQUENCE [LARGE SCALE GENOMIC DNA]</scope>
    <source>
        <strain evidence="3 4">XZYJT49</strain>
    </source>
</reference>
<keyword evidence="1" id="KW-0732">Signal</keyword>
<dbReference type="PROSITE" id="PS51257">
    <property type="entry name" value="PROKAR_LIPOPROTEIN"/>
    <property type="match status" value="1"/>
</dbReference>
<dbReference type="InterPro" id="IPR028082">
    <property type="entry name" value="Peripla_BP_I"/>
</dbReference>
<feature type="domain" description="Leucine-binding protein" evidence="2">
    <location>
        <begin position="45"/>
        <end position="359"/>
    </location>
</feature>
<name>A0A8U0HUI6_9EURY</name>
<dbReference type="GeneID" id="72187135"/>
<evidence type="ECO:0000313" key="4">
    <source>
        <dbReference type="Proteomes" id="UP000830729"/>
    </source>
</evidence>
<evidence type="ECO:0000313" key="3">
    <source>
        <dbReference type="EMBL" id="UPV74413.1"/>
    </source>
</evidence>
<dbReference type="KEGG" id="halx:M0R89_18010"/>
<keyword evidence="4" id="KW-1185">Reference proteome</keyword>